<dbReference type="Pfam" id="PF01408">
    <property type="entry name" value="GFO_IDH_MocA"/>
    <property type="match status" value="1"/>
</dbReference>
<dbReference type="InterPro" id="IPR000683">
    <property type="entry name" value="Gfo/Idh/MocA-like_OxRdtase_N"/>
</dbReference>
<proteinExistence type="inferred from homology"/>
<gene>
    <name evidence="4" type="ORF">KFL_005730050</name>
</gene>
<dbReference type="GO" id="GO:0000166">
    <property type="term" value="F:nucleotide binding"/>
    <property type="evidence" value="ECO:0007669"/>
    <property type="project" value="InterPro"/>
</dbReference>
<dbReference type="STRING" id="105231.A0A0U9I7W1"/>
<reference evidence="4 5" key="1">
    <citation type="journal article" date="2014" name="Nat. Commun.">
        <title>Klebsormidium flaccidum genome reveals primary factors for plant terrestrial adaptation.</title>
        <authorList>
            <person name="Hori K."/>
            <person name="Maruyama F."/>
            <person name="Fujisawa T."/>
            <person name="Togashi T."/>
            <person name="Yamamoto N."/>
            <person name="Seo M."/>
            <person name="Sato S."/>
            <person name="Yamada T."/>
            <person name="Mori H."/>
            <person name="Tajima N."/>
            <person name="Moriyama T."/>
            <person name="Ikeuchi M."/>
            <person name="Watanabe M."/>
            <person name="Wada H."/>
            <person name="Kobayashi K."/>
            <person name="Saito M."/>
            <person name="Masuda T."/>
            <person name="Sasaki-Sekimoto Y."/>
            <person name="Mashiguchi K."/>
            <person name="Awai K."/>
            <person name="Shimojima M."/>
            <person name="Masuda S."/>
            <person name="Iwai M."/>
            <person name="Nobusawa T."/>
            <person name="Narise T."/>
            <person name="Kondo S."/>
            <person name="Saito H."/>
            <person name="Sato R."/>
            <person name="Murakawa M."/>
            <person name="Ihara Y."/>
            <person name="Oshima-Yamada Y."/>
            <person name="Ohtaka K."/>
            <person name="Satoh M."/>
            <person name="Sonobe K."/>
            <person name="Ishii M."/>
            <person name="Ohtani R."/>
            <person name="Kanamori-Sato M."/>
            <person name="Honoki R."/>
            <person name="Miyazaki D."/>
            <person name="Mochizuki H."/>
            <person name="Umetsu J."/>
            <person name="Higashi K."/>
            <person name="Shibata D."/>
            <person name="Kamiya Y."/>
            <person name="Sato N."/>
            <person name="Nakamura Y."/>
            <person name="Tabata S."/>
            <person name="Ida S."/>
            <person name="Kurokawa K."/>
            <person name="Ohta H."/>
        </authorList>
    </citation>
    <scope>NUCLEOTIDE SEQUENCE [LARGE SCALE GENOMIC DNA]</scope>
    <source>
        <strain evidence="4 5">NIES-2285</strain>
    </source>
</reference>
<dbReference type="SUPFAM" id="SSF51735">
    <property type="entry name" value="NAD(P)-binding Rossmann-fold domains"/>
    <property type="match status" value="1"/>
</dbReference>
<dbReference type="OMA" id="KMIQAPF"/>
<dbReference type="AlphaFoldDB" id="A0A0U9I7W1"/>
<sequence length="358" mass="39587">MAEPVRFGVLGCANIARKVIRAMTLAEGVEAHAVSSRSLEKAQRFAEEVGKATGAKLIAYGSYEELLSDPQIDVVYMPLPTSLHLEWVQKAAAQKKHVLLEKPPALTLEEMDKILKVCEDAGVQYMDNSMWIHNPRMEAIRAAKQSKENFGQVLRFDSSLHFHLPLHSGDIRLDSALDALGALGDVGWYCIGHSLWAMDWDLPQRVVAQPGTKTSKGGVITSIGATLVWADGRVATFYCSFEAAWGQQAYLVGTNGHIHWNDLCIPMREDSCAFVTSSKPGLINSDTEVSNEYRETRVDLRVPQEALVLEDFAAIVSGLKAGKEALDSRWPERSYKTLRVLLAVKDSYDKGEAEIRVT</sequence>
<dbReference type="InterPro" id="IPR055170">
    <property type="entry name" value="GFO_IDH_MocA-like_dom"/>
</dbReference>
<organism evidence="4 5">
    <name type="scientific">Klebsormidium nitens</name>
    <name type="common">Green alga</name>
    <name type="synonym">Ulothrix nitens</name>
    <dbReference type="NCBI Taxonomy" id="105231"/>
    <lineage>
        <taxon>Eukaryota</taxon>
        <taxon>Viridiplantae</taxon>
        <taxon>Streptophyta</taxon>
        <taxon>Klebsormidiophyceae</taxon>
        <taxon>Klebsormidiales</taxon>
        <taxon>Klebsormidiaceae</taxon>
        <taxon>Klebsormidium</taxon>
    </lineage>
</organism>
<dbReference type="Gene3D" id="3.40.50.720">
    <property type="entry name" value="NAD(P)-binding Rossmann-like Domain"/>
    <property type="match status" value="1"/>
</dbReference>
<dbReference type="SUPFAM" id="SSF55347">
    <property type="entry name" value="Glyceraldehyde-3-phosphate dehydrogenase-like, C-terminal domain"/>
    <property type="match status" value="1"/>
</dbReference>
<evidence type="ECO:0000313" key="5">
    <source>
        <dbReference type="Proteomes" id="UP000054558"/>
    </source>
</evidence>
<dbReference type="PANTHER" id="PTHR46368:SF4">
    <property type="entry name" value="OS10G0403700 PROTEIN"/>
    <property type="match status" value="1"/>
</dbReference>
<dbReference type="OrthoDB" id="2129491at2759"/>
<evidence type="ECO:0000259" key="3">
    <source>
        <dbReference type="Pfam" id="PF22725"/>
    </source>
</evidence>
<dbReference type="Gene3D" id="3.30.360.10">
    <property type="entry name" value="Dihydrodipicolinate Reductase, domain 2"/>
    <property type="match status" value="1"/>
</dbReference>
<evidence type="ECO:0000256" key="1">
    <source>
        <dbReference type="ARBA" id="ARBA00010928"/>
    </source>
</evidence>
<keyword evidence="5" id="KW-1185">Reference proteome</keyword>
<dbReference type="InterPro" id="IPR036291">
    <property type="entry name" value="NAD(P)-bd_dom_sf"/>
</dbReference>
<dbReference type="Proteomes" id="UP000054558">
    <property type="component" value="Unassembled WGS sequence"/>
</dbReference>
<protein>
    <submittedName>
        <fullName evidence="4">Uncharacterized protein</fullName>
    </submittedName>
</protein>
<accession>A0A0U9I7W1</accession>
<comment type="similarity">
    <text evidence="1">Belongs to the Gfo/Idh/MocA family.</text>
</comment>
<dbReference type="EMBL" id="DF237522">
    <property type="protein sequence ID" value="GAQ89884.1"/>
    <property type="molecule type" value="Genomic_DNA"/>
</dbReference>
<feature type="domain" description="GFO/IDH/MocA-like oxidoreductase" evidence="3">
    <location>
        <begin position="148"/>
        <end position="258"/>
    </location>
</feature>
<dbReference type="Pfam" id="PF22725">
    <property type="entry name" value="GFO_IDH_MocA_C3"/>
    <property type="match status" value="1"/>
</dbReference>
<dbReference type="PANTHER" id="PTHR46368">
    <property type="match status" value="1"/>
</dbReference>
<feature type="domain" description="Gfo/Idh/MocA-like oxidoreductase N-terminal" evidence="2">
    <location>
        <begin position="5"/>
        <end position="126"/>
    </location>
</feature>
<evidence type="ECO:0000313" key="4">
    <source>
        <dbReference type="EMBL" id="GAQ89884.1"/>
    </source>
</evidence>
<evidence type="ECO:0000259" key="2">
    <source>
        <dbReference type="Pfam" id="PF01408"/>
    </source>
</evidence>
<name>A0A0U9I7W1_KLENI</name>